<comment type="caution">
    <text evidence="2">The sequence shown here is derived from an EMBL/GenBank/DDBJ whole genome shotgun (WGS) entry which is preliminary data.</text>
</comment>
<protein>
    <submittedName>
        <fullName evidence="2">Uncharacterized protein</fullName>
    </submittedName>
</protein>
<evidence type="ECO:0000256" key="1">
    <source>
        <dbReference type="SAM" id="MobiDB-lite"/>
    </source>
</evidence>
<feature type="region of interest" description="Disordered" evidence="1">
    <location>
        <begin position="1"/>
        <end position="72"/>
    </location>
</feature>
<reference evidence="2 3" key="1">
    <citation type="journal article" date="2013" name="Genome Announc.">
        <title>Draft Genome Sequence of Cesiribacter andamanensis Strain AMV16T, Isolated from a Soil Sample from a Mud Volcano in the Andaman Islands, India.</title>
        <authorList>
            <person name="Shivaji S."/>
            <person name="Ara S."/>
            <person name="Begum Z."/>
            <person name="Srinivas T.N."/>
            <person name="Singh A."/>
            <person name="Kumar Pinnaka A."/>
        </authorList>
    </citation>
    <scope>NUCLEOTIDE SEQUENCE [LARGE SCALE GENOMIC DNA]</scope>
    <source>
        <strain evidence="2 3">AMV16</strain>
    </source>
</reference>
<gene>
    <name evidence="2" type="ORF">ADICEAN_02709</name>
</gene>
<proteinExistence type="predicted"/>
<dbReference type="AlphaFoldDB" id="M7N4D0"/>
<evidence type="ECO:0000313" key="3">
    <source>
        <dbReference type="Proteomes" id="UP000011910"/>
    </source>
</evidence>
<accession>M7N4D0</accession>
<dbReference type="Proteomes" id="UP000011910">
    <property type="component" value="Unassembled WGS sequence"/>
</dbReference>
<feature type="compositionally biased region" description="Basic and acidic residues" evidence="1">
    <location>
        <begin position="60"/>
        <end position="71"/>
    </location>
</feature>
<keyword evidence="3" id="KW-1185">Reference proteome</keyword>
<name>M7N4D0_9BACT</name>
<dbReference type="STRING" id="1279009.ADICEAN_02709"/>
<organism evidence="2 3">
    <name type="scientific">Cesiribacter andamanensis AMV16</name>
    <dbReference type="NCBI Taxonomy" id="1279009"/>
    <lineage>
        <taxon>Bacteria</taxon>
        <taxon>Pseudomonadati</taxon>
        <taxon>Bacteroidota</taxon>
        <taxon>Cytophagia</taxon>
        <taxon>Cytophagales</taxon>
        <taxon>Cesiribacteraceae</taxon>
        <taxon>Cesiribacter</taxon>
    </lineage>
</organism>
<sequence length="110" mass="11950">MAATGISYASGCTNGTNGKAEAVQQKEIQLQQEDSAPKKKTEATAVPLPAPQRENPAQKVDTKTPEVKKEGGSTTSFSFLFYLFYKGNFAETTNNAIRSSLSTFIQRILE</sequence>
<evidence type="ECO:0000313" key="2">
    <source>
        <dbReference type="EMBL" id="EMR02147.1"/>
    </source>
</evidence>
<dbReference type="EMBL" id="AODQ01000071">
    <property type="protein sequence ID" value="EMR02147.1"/>
    <property type="molecule type" value="Genomic_DNA"/>
</dbReference>